<proteinExistence type="predicted"/>
<gene>
    <name evidence="1" type="ORF">A3A36_00820</name>
</gene>
<evidence type="ECO:0000313" key="2">
    <source>
        <dbReference type="Proteomes" id="UP000178811"/>
    </source>
</evidence>
<sequence>MSVSSFLLNQYARWKLKDVPKAQREQMTALITKDPQLFKKIGEEIERRKKGGESEMKASMDVMKKYRTELAVLMQKEQTK</sequence>
<organism evidence="1 2">
    <name type="scientific">Candidatus Kaiserbacteria bacterium RIFCSPLOWO2_01_FULL_52_12b</name>
    <dbReference type="NCBI Taxonomy" id="1798509"/>
    <lineage>
        <taxon>Bacteria</taxon>
        <taxon>Candidatus Kaiseribacteriota</taxon>
    </lineage>
</organism>
<comment type="caution">
    <text evidence="1">The sequence shown here is derived from an EMBL/GenBank/DDBJ whole genome shotgun (WGS) entry which is preliminary data.</text>
</comment>
<protein>
    <submittedName>
        <fullName evidence="1">Uncharacterized protein</fullName>
    </submittedName>
</protein>
<reference evidence="1 2" key="1">
    <citation type="journal article" date="2016" name="Nat. Commun.">
        <title>Thousands of microbial genomes shed light on interconnected biogeochemical processes in an aquifer system.</title>
        <authorList>
            <person name="Anantharaman K."/>
            <person name="Brown C.T."/>
            <person name="Hug L.A."/>
            <person name="Sharon I."/>
            <person name="Castelle C.J."/>
            <person name="Probst A.J."/>
            <person name="Thomas B.C."/>
            <person name="Singh A."/>
            <person name="Wilkins M.J."/>
            <person name="Karaoz U."/>
            <person name="Brodie E.L."/>
            <person name="Williams K.H."/>
            <person name="Hubbard S.S."/>
            <person name="Banfield J.F."/>
        </authorList>
    </citation>
    <scope>NUCLEOTIDE SEQUENCE [LARGE SCALE GENOMIC DNA]</scope>
</reference>
<evidence type="ECO:0000313" key="1">
    <source>
        <dbReference type="EMBL" id="OGG78326.1"/>
    </source>
</evidence>
<name>A0A1F6EXK4_9BACT</name>
<dbReference type="AlphaFoldDB" id="A0A1F6EXK4"/>
<accession>A0A1F6EXK4</accession>
<dbReference type="Proteomes" id="UP000178811">
    <property type="component" value="Unassembled WGS sequence"/>
</dbReference>
<dbReference type="EMBL" id="MFLW01000014">
    <property type="protein sequence ID" value="OGG78326.1"/>
    <property type="molecule type" value="Genomic_DNA"/>
</dbReference>